<keyword evidence="8" id="KW-0808">Transferase</keyword>
<dbReference type="EC" id="4.4.1.13" evidence="2"/>
<evidence type="ECO:0000256" key="2">
    <source>
        <dbReference type="ARBA" id="ARBA00012224"/>
    </source>
</evidence>
<dbReference type="Proteomes" id="UP001165136">
    <property type="component" value="Unassembled WGS sequence"/>
</dbReference>
<keyword evidence="4" id="KW-0045">Antibiotic biosynthesis</keyword>
<name>A0A9W6QWA4_9PSEU</name>
<keyword evidence="9" id="KW-1185">Reference proteome</keyword>
<reference evidence="8" key="1">
    <citation type="submission" date="2023-03" db="EMBL/GenBank/DDBJ databases">
        <title>Amycolatopsis taiwanensis NBRC 103393.</title>
        <authorList>
            <person name="Ichikawa N."/>
            <person name="Sato H."/>
            <person name="Tonouchi N."/>
        </authorList>
    </citation>
    <scope>NUCLEOTIDE SEQUENCE</scope>
    <source>
        <strain evidence="8">NBRC 103393</strain>
    </source>
</reference>
<protein>
    <recommendedName>
        <fullName evidence="2">cysteine-S-conjugate beta-lyase</fullName>
        <ecNumber evidence="2">4.4.1.13</ecNumber>
    </recommendedName>
</protein>
<evidence type="ECO:0000256" key="5">
    <source>
        <dbReference type="ARBA" id="ARBA00023239"/>
    </source>
</evidence>
<evidence type="ECO:0000313" key="8">
    <source>
        <dbReference type="EMBL" id="GLY64908.1"/>
    </source>
</evidence>
<dbReference type="InterPro" id="IPR015421">
    <property type="entry name" value="PyrdxlP-dep_Trfase_major"/>
</dbReference>
<evidence type="ECO:0000256" key="3">
    <source>
        <dbReference type="ARBA" id="ARBA00022898"/>
    </source>
</evidence>
<sequence length="384" mass="41120">MTDTTIDLGWSVERSRDRRTKRWSQFDRDTIDLTVAEMDLPTAEPIAAAVADAVARQAFGYPVPDESSGVPEAASAWLAERHGLAVDPDRIRLLPELMRGVVHAVRQLTRPGSAVVVPTPVYGRFFDAIAVAGRQARQAPMRVQNGRYRLDLDAIGHALADGAGSVLLCHPNNPTGTVTEPEELAGLAALADRHDARVISDEIHAPLRYDTEFTPFAAVSETAAERAITLFSATKAWNFPGLRCGLIAFTNPDDSAVWSALPRAAVGGVTPLGMEATIAAFRQGQPWLREALDFLATNRALVGDRLAGTGIGYVAPEAGYLAWLDLRRFGLADPAGFLREQTGVATTPGSDHGTAGEGFVRLNFATPPDVLADALDRITGALPR</sequence>
<accession>A0A9W6QWA4</accession>
<evidence type="ECO:0000313" key="9">
    <source>
        <dbReference type="Proteomes" id="UP001165136"/>
    </source>
</evidence>
<comment type="similarity">
    <text evidence="6">Belongs to the class-II pyridoxal-phosphate-dependent aminotransferase family. MalY/PatB cystathionine beta-lyase subfamily.</text>
</comment>
<dbReference type="GO" id="GO:0030170">
    <property type="term" value="F:pyridoxal phosphate binding"/>
    <property type="evidence" value="ECO:0007669"/>
    <property type="project" value="InterPro"/>
</dbReference>
<evidence type="ECO:0000256" key="6">
    <source>
        <dbReference type="ARBA" id="ARBA00037974"/>
    </source>
</evidence>
<dbReference type="Pfam" id="PF00155">
    <property type="entry name" value="Aminotran_1_2"/>
    <property type="match status" value="1"/>
</dbReference>
<dbReference type="InterPro" id="IPR015422">
    <property type="entry name" value="PyrdxlP-dep_Trfase_small"/>
</dbReference>
<comment type="cofactor">
    <cofactor evidence="1">
        <name>pyridoxal 5'-phosphate</name>
        <dbReference type="ChEBI" id="CHEBI:597326"/>
    </cofactor>
</comment>
<dbReference type="RefSeq" id="WP_285486344.1">
    <property type="nucleotide sequence ID" value="NZ_BSTI01000003.1"/>
</dbReference>
<evidence type="ECO:0000256" key="4">
    <source>
        <dbReference type="ARBA" id="ARBA00023194"/>
    </source>
</evidence>
<dbReference type="Gene3D" id="3.40.640.10">
    <property type="entry name" value="Type I PLP-dependent aspartate aminotransferase-like (Major domain)"/>
    <property type="match status" value="1"/>
</dbReference>
<feature type="domain" description="Aminotransferase class I/classII large" evidence="7">
    <location>
        <begin position="29"/>
        <end position="378"/>
    </location>
</feature>
<dbReference type="GO" id="GO:0017000">
    <property type="term" value="P:antibiotic biosynthetic process"/>
    <property type="evidence" value="ECO:0007669"/>
    <property type="project" value="UniProtKB-KW"/>
</dbReference>
<dbReference type="SUPFAM" id="SSF53383">
    <property type="entry name" value="PLP-dependent transferases"/>
    <property type="match status" value="1"/>
</dbReference>
<dbReference type="GO" id="GO:0008483">
    <property type="term" value="F:transaminase activity"/>
    <property type="evidence" value="ECO:0007669"/>
    <property type="project" value="UniProtKB-KW"/>
</dbReference>
<gene>
    <name evidence="8" type="ORF">Atai01_15270</name>
</gene>
<dbReference type="AlphaFoldDB" id="A0A9W6QWA4"/>
<evidence type="ECO:0000259" key="7">
    <source>
        <dbReference type="Pfam" id="PF00155"/>
    </source>
</evidence>
<dbReference type="InterPro" id="IPR051798">
    <property type="entry name" value="Class-II_PLP-Dep_Aminotrans"/>
</dbReference>
<dbReference type="CDD" id="cd00609">
    <property type="entry name" value="AAT_like"/>
    <property type="match status" value="1"/>
</dbReference>
<dbReference type="GO" id="GO:0047804">
    <property type="term" value="F:cysteine-S-conjugate beta-lyase activity"/>
    <property type="evidence" value="ECO:0007669"/>
    <property type="project" value="UniProtKB-EC"/>
</dbReference>
<keyword evidence="3" id="KW-0663">Pyridoxal phosphate</keyword>
<organism evidence="8 9">
    <name type="scientific">Amycolatopsis taiwanensis</name>
    <dbReference type="NCBI Taxonomy" id="342230"/>
    <lineage>
        <taxon>Bacteria</taxon>
        <taxon>Bacillati</taxon>
        <taxon>Actinomycetota</taxon>
        <taxon>Actinomycetes</taxon>
        <taxon>Pseudonocardiales</taxon>
        <taxon>Pseudonocardiaceae</taxon>
        <taxon>Amycolatopsis</taxon>
    </lineage>
</organism>
<evidence type="ECO:0000256" key="1">
    <source>
        <dbReference type="ARBA" id="ARBA00001933"/>
    </source>
</evidence>
<keyword evidence="5" id="KW-0456">Lyase</keyword>
<dbReference type="InterPro" id="IPR004839">
    <property type="entry name" value="Aminotransferase_I/II_large"/>
</dbReference>
<dbReference type="InterPro" id="IPR015424">
    <property type="entry name" value="PyrdxlP-dep_Trfase"/>
</dbReference>
<keyword evidence="8" id="KW-0032">Aminotransferase</keyword>
<proteinExistence type="inferred from homology"/>
<comment type="caution">
    <text evidence="8">The sequence shown here is derived from an EMBL/GenBank/DDBJ whole genome shotgun (WGS) entry which is preliminary data.</text>
</comment>
<dbReference type="PANTHER" id="PTHR43525">
    <property type="entry name" value="PROTEIN MALY"/>
    <property type="match status" value="1"/>
</dbReference>
<dbReference type="PANTHER" id="PTHR43525:SF2">
    <property type="entry name" value="CYSTATHIONINE BETA-LYASE-RELATED"/>
    <property type="match status" value="1"/>
</dbReference>
<dbReference type="EMBL" id="BSTI01000003">
    <property type="protein sequence ID" value="GLY64908.1"/>
    <property type="molecule type" value="Genomic_DNA"/>
</dbReference>
<dbReference type="Gene3D" id="3.90.1150.10">
    <property type="entry name" value="Aspartate Aminotransferase, domain 1"/>
    <property type="match status" value="1"/>
</dbReference>